<dbReference type="AlphaFoldDB" id="A0A1H0BS41"/>
<dbReference type="OrthoDB" id="3695445at2"/>
<dbReference type="STRING" id="1137991.SAMN05660642_04928"/>
<name>A0A1H0BS41_9ACTN</name>
<dbReference type="Proteomes" id="UP000198680">
    <property type="component" value="Unassembled WGS sequence"/>
</dbReference>
<dbReference type="EMBL" id="FNHE01000026">
    <property type="protein sequence ID" value="SDN48468.1"/>
    <property type="molecule type" value="Genomic_DNA"/>
</dbReference>
<keyword evidence="3" id="KW-1185">Reference proteome</keyword>
<organism evidence="2 3">
    <name type="scientific">Geodermatophilus siccatus</name>
    <dbReference type="NCBI Taxonomy" id="1137991"/>
    <lineage>
        <taxon>Bacteria</taxon>
        <taxon>Bacillati</taxon>
        <taxon>Actinomycetota</taxon>
        <taxon>Actinomycetes</taxon>
        <taxon>Geodermatophilales</taxon>
        <taxon>Geodermatophilaceae</taxon>
        <taxon>Geodermatophilus</taxon>
    </lineage>
</organism>
<evidence type="ECO:0000313" key="2">
    <source>
        <dbReference type="EMBL" id="SDN48468.1"/>
    </source>
</evidence>
<feature type="region of interest" description="Disordered" evidence="1">
    <location>
        <begin position="131"/>
        <end position="158"/>
    </location>
</feature>
<protein>
    <submittedName>
        <fullName evidence="2">Uncharacterized protein</fullName>
    </submittedName>
</protein>
<dbReference type="RefSeq" id="WP_091224470.1">
    <property type="nucleotide sequence ID" value="NZ_FNHE01000026.1"/>
</dbReference>
<evidence type="ECO:0000313" key="3">
    <source>
        <dbReference type="Proteomes" id="UP000198680"/>
    </source>
</evidence>
<proteinExistence type="predicted"/>
<reference evidence="3" key="1">
    <citation type="submission" date="2016-10" db="EMBL/GenBank/DDBJ databases">
        <authorList>
            <person name="Varghese N."/>
            <person name="Submissions S."/>
        </authorList>
    </citation>
    <scope>NUCLEOTIDE SEQUENCE [LARGE SCALE GENOMIC DNA]</scope>
    <source>
        <strain evidence="3">DSM 45419</strain>
    </source>
</reference>
<accession>A0A1H0BS41</accession>
<gene>
    <name evidence="2" type="ORF">SAMN05660642_04928</name>
</gene>
<sequence>MAVPRLLDSLRGAATQAGGALLGRLQHVRLPGLGQSSAPEDPETAARRWRAVTVLCSPEQVGAGADLPAPLAALGDRVELRITPAPGDRGTELAARYRDRPSDDELRALRAALREAKQLIEVGEVLRVDPAPHGVRKPTPQGAALEGATARAGGEGVL</sequence>
<evidence type="ECO:0000256" key="1">
    <source>
        <dbReference type="SAM" id="MobiDB-lite"/>
    </source>
</evidence>